<dbReference type="Gene3D" id="3.80.10.10">
    <property type="entry name" value="Ribonuclease Inhibitor"/>
    <property type="match status" value="1"/>
</dbReference>
<proteinExistence type="predicted"/>
<evidence type="ECO:0000313" key="2">
    <source>
        <dbReference type="Proteomes" id="UP000821837"/>
    </source>
</evidence>
<accession>A0A9D4PI57</accession>
<evidence type="ECO:0000313" key="1">
    <source>
        <dbReference type="EMBL" id="KAH7943279.1"/>
    </source>
</evidence>
<dbReference type="EMBL" id="JABSTV010001253">
    <property type="protein sequence ID" value="KAH7943279.1"/>
    <property type="molecule type" value="Genomic_DNA"/>
</dbReference>
<dbReference type="VEuPathDB" id="VectorBase:RSAN_051903"/>
<reference evidence="1" key="1">
    <citation type="journal article" date="2020" name="Cell">
        <title>Large-Scale Comparative Analyses of Tick Genomes Elucidate Their Genetic Diversity and Vector Capacities.</title>
        <authorList>
            <consortium name="Tick Genome and Microbiome Consortium (TIGMIC)"/>
            <person name="Jia N."/>
            <person name="Wang J."/>
            <person name="Shi W."/>
            <person name="Du L."/>
            <person name="Sun Y."/>
            <person name="Zhan W."/>
            <person name="Jiang J.F."/>
            <person name="Wang Q."/>
            <person name="Zhang B."/>
            <person name="Ji P."/>
            <person name="Bell-Sakyi L."/>
            <person name="Cui X.M."/>
            <person name="Yuan T.T."/>
            <person name="Jiang B.G."/>
            <person name="Yang W.F."/>
            <person name="Lam T.T."/>
            <person name="Chang Q.C."/>
            <person name="Ding S.J."/>
            <person name="Wang X.J."/>
            <person name="Zhu J.G."/>
            <person name="Ruan X.D."/>
            <person name="Zhao L."/>
            <person name="Wei J.T."/>
            <person name="Ye R.Z."/>
            <person name="Que T.C."/>
            <person name="Du C.H."/>
            <person name="Zhou Y.H."/>
            <person name="Cheng J.X."/>
            <person name="Dai P.F."/>
            <person name="Guo W.B."/>
            <person name="Han X.H."/>
            <person name="Huang E.J."/>
            <person name="Li L.F."/>
            <person name="Wei W."/>
            <person name="Gao Y.C."/>
            <person name="Liu J.Z."/>
            <person name="Shao H.Z."/>
            <person name="Wang X."/>
            <person name="Wang C.C."/>
            <person name="Yang T.C."/>
            <person name="Huo Q.B."/>
            <person name="Li W."/>
            <person name="Chen H.Y."/>
            <person name="Chen S.E."/>
            <person name="Zhou L.G."/>
            <person name="Ni X.B."/>
            <person name="Tian J.H."/>
            <person name="Sheng Y."/>
            <person name="Liu T."/>
            <person name="Pan Y.S."/>
            <person name="Xia L.Y."/>
            <person name="Li J."/>
            <person name="Zhao F."/>
            <person name="Cao W.C."/>
        </authorList>
    </citation>
    <scope>NUCLEOTIDE SEQUENCE</scope>
    <source>
        <strain evidence="1">Rsan-2018</strain>
    </source>
</reference>
<dbReference type="SUPFAM" id="SSF52047">
    <property type="entry name" value="RNI-like"/>
    <property type="match status" value="1"/>
</dbReference>
<gene>
    <name evidence="1" type="ORF">HPB52_006713</name>
</gene>
<dbReference type="Proteomes" id="UP000821837">
    <property type="component" value="Unassembled WGS sequence"/>
</dbReference>
<sequence>MDKDVAHICQAIRDTGVPERFFIDDHVISKDTAAVLLECKALSRISLYRLPDDEVEALHNTLRLLPMCSHLKSLDLQLPGFRFRGKVSSLIAQYLTDTTALRELRLEFFSEIWPFDWSYPMLLQALSNNKSIRRLSLERFSITEEEARVLVEMLQSSRTLCRFSFHPHNCQTSTSVILMLSPIISSNYMLIDMRTNWRQSYFGWYPIKDVMRRNNSLVTRAAHFVMGTRHKHCAAAAELMQFNPGLVEKVQELASVDENEAVSRIEDSLKSFSELDDFMCLAGIVKYGVTCKRRDDGQKQLVDLNRDCWLHIRQFLKVGDILDPK</sequence>
<reference evidence="1" key="2">
    <citation type="submission" date="2021-09" db="EMBL/GenBank/DDBJ databases">
        <authorList>
            <person name="Jia N."/>
            <person name="Wang J."/>
            <person name="Shi W."/>
            <person name="Du L."/>
            <person name="Sun Y."/>
            <person name="Zhan W."/>
            <person name="Jiang J."/>
            <person name="Wang Q."/>
            <person name="Zhang B."/>
            <person name="Ji P."/>
            <person name="Sakyi L.B."/>
            <person name="Cui X."/>
            <person name="Yuan T."/>
            <person name="Jiang B."/>
            <person name="Yang W."/>
            <person name="Lam T.T.-Y."/>
            <person name="Chang Q."/>
            <person name="Ding S."/>
            <person name="Wang X."/>
            <person name="Zhu J."/>
            <person name="Ruan X."/>
            <person name="Zhao L."/>
            <person name="Wei J."/>
            <person name="Que T."/>
            <person name="Du C."/>
            <person name="Cheng J."/>
            <person name="Dai P."/>
            <person name="Han X."/>
            <person name="Huang E."/>
            <person name="Gao Y."/>
            <person name="Liu J."/>
            <person name="Shao H."/>
            <person name="Ye R."/>
            <person name="Li L."/>
            <person name="Wei W."/>
            <person name="Wang X."/>
            <person name="Wang C."/>
            <person name="Huo Q."/>
            <person name="Li W."/>
            <person name="Guo W."/>
            <person name="Chen H."/>
            <person name="Chen S."/>
            <person name="Zhou L."/>
            <person name="Zhou L."/>
            <person name="Ni X."/>
            <person name="Tian J."/>
            <person name="Zhou Y."/>
            <person name="Sheng Y."/>
            <person name="Liu T."/>
            <person name="Pan Y."/>
            <person name="Xia L."/>
            <person name="Li J."/>
            <person name="Zhao F."/>
            <person name="Cao W."/>
        </authorList>
    </citation>
    <scope>NUCLEOTIDE SEQUENCE</scope>
    <source>
        <strain evidence="1">Rsan-2018</strain>
        <tissue evidence="1">Larvae</tissue>
    </source>
</reference>
<name>A0A9D4PI57_RHISA</name>
<evidence type="ECO:0008006" key="3">
    <source>
        <dbReference type="Google" id="ProtNLM"/>
    </source>
</evidence>
<protein>
    <recommendedName>
        <fullName evidence="3">Nlr family card domain protein</fullName>
    </recommendedName>
</protein>
<dbReference type="InterPro" id="IPR032675">
    <property type="entry name" value="LRR_dom_sf"/>
</dbReference>
<dbReference type="AlphaFoldDB" id="A0A9D4PI57"/>
<organism evidence="1 2">
    <name type="scientific">Rhipicephalus sanguineus</name>
    <name type="common">Brown dog tick</name>
    <name type="synonym">Ixodes sanguineus</name>
    <dbReference type="NCBI Taxonomy" id="34632"/>
    <lineage>
        <taxon>Eukaryota</taxon>
        <taxon>Metazoa</taxon>
        <taxon>Ecdysozoa</taxon>
        <taxon>Arthropoda</taxon>
        <taxon>Chelicerata</taxon>
        <taxon>Arachnida</taxon>
        <taxon>Acari</taxon>
        <taxon>Parasitiformes</taxon>
        <taxon>Ixodida</taxon>
        <taxon>Ixodoidea</taxon>
        <taxon>Ixodidae</taxon>
        <taxon>Rhipicephalinae</taxon>
        <taxon>Rhipicephalus</taxon>
        <taxon>Rhipicephalus</taxon>
    </lineage>
</organism>
<keyword evidence="2" id="KW-1185">Reference proteome</keyword>
<comment type="caution">
    <text evidence="1">The sequence shown here is derived from an EMBL/GenBank/DDBJ whole genome shotgun (WGS) entry which is preliminary data.</text>
</comment>